<dbReference type="CDD" id="cd05233">
    <property type="entry name" value="SDR_c"/>
    <property type="match status" value="1"/>
</dbReference>
<evidence type="ECO:0000256" key="2">
    <source>
        <dbReference type="ARBA" id="ARBA00022857"/>
    </source>
</evidence>
<dbReference type="Gene3D" id="3.40.50.720">
    <property type="entry name" value="NAD(P)-binding Rossmann-like Domain"/>
    <property type="match status" value="1"/>
</dbReference>
<dbReference type="Pfam" id="PF13561">
    <property type="entry name" value="adh_short_C2"/>
    <property type="match status" value="1"/>
</dbReference>
<sequence>MPPPPPAFSFDGDVAIVTGAGSRLAGEIGNGRATAILLARQGCKVALVDYNVEWAQETKRMIDEEGGVSEVIQADVTVEASCENAVKKTVELFGAVHILINIVGVGGTHGDVTAVDLDAWDRDFRTNVTSMVMMSRHAIPEMRKVGRGAIVNMSSVSGLIGGNPGVLYPVSKGAVVQLTRAMAAHHGPENIRVNCVAPGMVYTPMVRGRGMTDEMRQKRINQNLMKQEGTGWDVGNAILFLASREARWITGVVFPVDGGTTAGNPNRPHLTGDKLAEEMATGSSAAA</sequence>
<comment type="caution">
    <text evidence="4">The sequence shown here is derived from an EMBL/GenBank/DDBJ whole genome shotgun (WGS) entry which is preliminary data.</text>
</comment>
<evidence type="ECO:0000256" key="3">
    <source>
        <dbReference type="SAM" id="MobiDB-lite"/>
    </source>
</evidence>
<dbReference type="GO" id="GO:0016616">
    <property type="term" value="F:oxidoreductase activity, acting on the CH-OH group of donors, NAD or NADP as acceptor"/>
    <property type="evidence" value="ECO:0007669"/>
    <property type="project" value="TreeGrafter"/>
</dbReference>
<name>A0AAD7AL52_9AGAR</name>
<evidence type="ECO:0000313" key="5">
    <source>
        <dbReference type="Proteomes" id="UP001218218"/>
    </source>
</evidence>
<feature type="region of interest" description="Disordered" evidence="3">
    <location>
        <begin position="259"/>
        <end position="287"/>
    </location>
</feature>
<keyword evidence="5" id="KW-1185">Reference proteome</keyword>
<dbReference type="PANTHER" id="PTHR42760:SF122">
    <property type="entry name" value="NAD(P)-BINDING PROTEIN"/>
    <property type="match status" value="1"/>
</dbReference>
<proteinExistence type="inferred from homology"/>
<dbReference type="FunFam" id="3.40.50.720:FF:001190">
    <property type="entry name" value="Short-chain dehydrogenase/reductase SDR"/>
    <property type="match status" value="1"/>
</dbReference>
<protein>
    <recommendedName>
        <fullName evidence="6">Oxidoreductase</fullName>
    </recommendedName>
</protein>
<gene>
    <name evidence="4" type="ORF">DFH08DRAFT_840518</name>
</gene>
<dbReference type="InterPro" id="IPR020904">
    <property type="entry name" value="Sc_DH/Rdtase_CS"/>
</dbReference>
<dbReference type="Proteomes" id="UP001218218">
    <property type="component" value="Unassembled WGS sequence"/>
</dbReference>
<evidence type="ECO:0008006" key="6">
    <source>
        <dbReference type="Google" id="ProtNLM"/>
    </source>
</evidence>
<dbReference type="GO" id="GO:0006633">
    <property type="term" value="P:fatty acid biosynthetic process"/>
    <property type="evidence" value="ECO:0007669"/>
    <property type="project" value="TreeGrafter"/>
</dbReference>
<dbReference type="AlphaFoldDB" id="A0AAD7AL52"/>
<dbReference type="PRINTS" id="PR00080">
    <property type="entry name" value="SDRFAMILY"/>
</dbReference>
<evidence type="ECO:0000313" key="4">
    <source>
        <dbReference type="EMBL" id="KAJ7362241.1"/>
    </source>
</evidence>
<comment type="similarity">
    <text evidence="1">Belongs to the short-chain dehydrogenases/reductases (SDR) family.</text>
</comment>
<dbReference type="EMBL" id="JARIHO010000004">
    <property type="protein sequence ID" value="KAJ7362241.1"/>
    <property type="molecule type" value="Genomic_DNA"/>
</dbReference>
<evidence type="ECO:0000256" key="1">
    <source>
        <dbReference type="ARBA" id="ARBA00006484"/>
    </source>
</evidence>
<keyword evidence="2" id="KW-0521">NADP</keyword>
<dbReference type="PANTHER" id="PTHR42760">
    <property type="entry name" value="SHORT-CHAIN DEHYDROGENASES/REDUCTASES FAMILY MEMBER"/>
    <property type="match status" value="1"/>
</dbReference>
<dbReference type="InterPro" id="IPR002347">
    <property type="entry name" value="SDR_fam"/>
</dbReference>
<reference evidence="4" key="1">
    <citation type="submission" date="2023-03" db="EMBL/GenBank/DDBJ databases">
        <title>Massive genome expansion in bonnet fungi (Mycena s.s.) driven by repeated elements and novel gene families across ecological guilds.</title>
        <authorList>
            <consortium name="Lawrence Berkeley National Laboratory"/>
            <person name="Harder C.B."/>
            <person name="Miyauchi S."/>
            <person name="Viragh M."/>
            <person name="Kuo A."/>
            <person name="Thoen E."/>
            <person name="Andreopoulos B."/>
            <person name="Lu D."/>
            <person name="Skrede I."/>
            <person name="Drula E."/>
            <person name="Henrissat B."/>
            <person name="Morin E."/>
            <person name="Kohler A."/>
            <person name="Barry K."/>
            <person name="LaButti K."/>
            <person name="Morin E."/>
            <person name="Salamov A."/>
            <person name="Lipzen A."/>
            <person name="Mereny Z."/>
            <person name="Hegedus B."/>
            <person name="Baldrian P."/>
            <person name="Stursova M."/>
            <person name="Weitz H."/>
            <person name="Taylor A."/>
            <person name="Grigoriev I.V."/>
            <person name="Nagy L.G."/>
            <person name="Martin F."/>
            <person name="Kauserud H."/>
        </authorList>
    </citation>
    <scope>NUCLEOTIDE SEQUENCE</scope>
    <source>
        <strain evidence="4">CBHHK002</strain>
    </source>
</reference>
<dbReference type="PROSITE" id="PS00061">
    <property type="entry name" value="ADH_SHORT"/>
    <property type="match status" value="1"/>
</dbReference>
<dbReference type="InterPro" id="IPR036291">
    <property type="entry name" value="NAD(P)-bd_dom_sf"/>
</dbReference>
<accession>A0AAD7AL52</accession>
<dbReference type="GO" id="GO:0048038">
    <property type="term" value="F:quinone binding"/>
    <property type="evidence" value="ECO:0007669"/>
    <property type="project" value="TreeGrafter"/>
</dbReference>
<dbReference type="PRINTS" id="PR00081">
    <property type="entry name" value="GDHRDH"/>
</dbReference>
<dbReference type="SUPFAM" id="SSF51735">
    <property type="entry name" value="NAD(P)-binding Rossmann-fold domains"/>
    <property type="match status" value="1"/>
</dbReference>
<organism evidence="4 5">
    <name type="scientific">Mycena albidolilacea</name>
    <dbReference type="NCBI Taxonomy" id="1033008"/>
    <lineage>
        <taxon>Eukaryota</taxon>
        <taxon>Fungi</taxon>
        <taxon>Dikarya</taxon>
        <taxon>Basidiomycota</taxon>
        <taxon>Agaricomycotina</taxon>
        <taxon>Agaricomycetes</taxon>
        <taxon>Agaricomycetidae</taxon>
        <taxon>Agaricales</taxon>
        <taxon>Marasmiineae</taxon>
        <taxon>Mycenaceae</taxon>
        <taxon>Mycena</taxon>
    </lineage>
</organism>